<accession>A0A1T4X5F3</accession>
<dbReference type="InterPro" id="IPR029033">
    <property type="entry name" value="His_PPase_superfam"/>
</dbReference>
<feature type="active site" description="Tele-phosphohistidine intermediate" evidence="1">
    <location>
        <position position="7"/>
    </location>
</feature>
<dbReference type="GO" id="GO:0005737">
    <property type="term" value="C:cytoplasm"/>
    <property type="evidence" value="ECO:0007669"/>
    <property type="project" value="TreeGrafter"/>
</dbReference>
<keyword evidence="4" id="KW-1185">Reference proteome</keyword>
<dbReference type="CDD" id="cd07067">
    <property type="entry name" value="HP_PGM_like"/>
    <property type="match status" value="1"/>
</dbReference>
<dbReference type="Pfam" id="PF00300">
    <property type="entry name" value="His_Phos_1"/>
    <property type="match status" value="1"/>
</dbReference>
<proteinExistence type="predicted"/>
<dbReference type="InterPro" id="IPR013078">
    <property type="entry name" value="His_Pase_superF_clade-1"/>
</dbReference>
<dbReference type="STRING" id="1121449.SAMN02745704_01821"/>
<dbReference type="SUPFAM" id="SSF53254">
    <property type="entry name" value="Phosphoglycerate mutase-like"/>
    <property type="match status" value="1"/>
</dbReference>
<dbReference type="PANTHER" id="PTHR48100">
    <property type="entry name" value="BROAD-SPECIFICITY PHOSPHATASE YOR283W-RELATED"/>
    <property type="match status" value="1"/>
</dbReference>
<evidence type="ECO:0000256" key="1">
    <source>
        <dbReference type="PIRSR" id="PIRSR613078-1"/>
    </source>
</evidence>
<dbReference type="AlphaFoldDB" id="A0A1T4X5F3"/>
<dbReference type="EMBL" id="FUYC01000007">
    <property type="protein sequence ID" value="SKA84802.1"/>
    <property type="molecule type" value="Genomic_DNA"/>
</dbReference>
<dbReference type="SMART" id="SM00855">
    <property type="entry name" value="PGAM"/>
    <property type="match status" value="1"/>
</dbReference>
<dbReference type="OrthoDB" id="9781415at2"/>
<dbReference type="PANTHER" id="PTHR48100:SF1">
    <property type="entry name" value="HISTIDINE PHOSPHATASE FAMILY PROTEIN-RELATED"/>
    <property type="match status" value="1"/>
</dbReference>
<dbReference type="Gene3D" id="3.40.50.1240">
    <property type="entry name" value="Phosphoglycerate mutase-like"/>
    <property type="match status" value="1"/>
</dbReference>
<dbReference type="InterPro" id="IPR050275">
    <property type="entry name" value="PGM_Phosphatase"/>
</dbReference>
<protein>
    <submittedName>
        <fullName evidence="3">Probable phosphoglycerate mutase</fullName>
    </submittedName>
</protein>
<gene>
    <name evidence="3" type="ORF">SAMN02745704_01821</name>
</gene>
<reference evidence="3 4" key="1">
    <citation type="submission" date="2017-02" db="EMBL/GenBank/DDBJ databases">
        <authorList>
            <person name="Peterson S.W."/>
        </authorList>
    </citation>
    <scope>NUCLEOTIDE SEQUENCE [LARGE SCALE GENOMIC DNA]</scope>
    <source>
        <strain evidence="3 4">DSM 16080</strain>
    </source>
</reference>
<name>A0A1T4X5F3_9BACT</name>
<dbReference type="Proteomes" id="UP000190027">
    <property type="component" value="Unassembled WGS sequence"/>
</dbReference>
<dbReference type="RefSeq" id="WP_078717376.1">
    <property type="nucleotide sequence ID" value="NZ_FUYC01000007.1"/>
</dbReference>
<feature type="binding site" evidence="2">
    <location>
        <position position="56"/>
    </location>
    <ligand>
        <name>substrate</name>
    </ligand>
</feature>
<feature type="active site" description="Proton donor/acceptor" evidence="1">
    <location>
        <position position="80"/>
    </location>
</feature>
<evidence type="ECO:0000256" key="2">
    <source>
        <dbReference type="PIRSR" id="PIRSR613078-2"/>
    </source>
</evidence>
<dbReference type="GO" id="GO:0016791">
    <property type="term" value="F:phosphatase activity"/>
    <property type="evidence" value="ECO:0007669"/>
    <property type="project" value="TreeGrafter"/>
</dbReference>
<sequence length="233" mass="25351">MLVLIRHAATIPTAKKTYIGTTDLPLSPKGEAQARELGSVFAAGAVRAIYTSPLQRTLQTASQLAQAQNRPVTILKDLREIHLGQWENRPMAEIREQTPDQYAARGNNLADFRPPEGESFSDLAQRAWPMLEQMAHGPLPCAVVTHAGIIRVLLCRVLGLPLNDIFQFRPGHLCCWGLKPISLEAHSPSNSPDEQGSGSSAPIDFCGGPELRFRVAFQNLPPAQTAAQLCTTA</sequence>
<evidence type="ECO:0000313" key="3">
    <source>
        <dbReference type="EMBL" id="SKA84802.1"/>
    </source>
</evidence>
<organism evidence="3 4">
    <name type="scientific">Paucidesulfovibrio gracilis DSM 16080</name>
    <dbReference type="NCBI Taxonomy" id="1121449"/>
    <lineage>
        <taxon>Bacteria</taxon>
        <taxon>Pseudomonadati</taxon>
        <taxon>Thermodesulfobacteriota</taxon>
        <taxon>Desulfovibrionia</taxon>
        <taxon>Desulfovibrionales</taxon>
        <taxon>Desulfovibrionaceae</taxon>
        <taxon>Paucidesulfovibrio</taxon>
    </lineage>
</organism>
<evidence type="ECO:0000313" key="4">
    <source>
        <dbReference type="Proteomes" id="UP000190027"/>
    </source>
</evidence>